<accession>A0A8A4TTT2</accession>
<dbReference type="KEGG" id="scor:J3U87_08220"/>
<proteinExistence type="predicted"/>
<dbReference type="RefSeq" id="WP_237382551.1">
    <property type="nucleotide sequence ID" value="NZ_CP071793.1"/>
</dbReference>
<evidence type="ECO:0000313" key="2">
    <source>
        <dbReference type="Proteomes" id="UP000663929"/>
    </source>
</evidence>
<reference evidence="1" key="1">
    <citation type="submission" date="2021-03" db="EMBL/GenBank/DDBJ databases">
        <title>Acanthopleuribacteraceae sp. M133.</title>
        <authorList>
            <person name="Wang G."/>
        </authorList>
    </citation>
    <scope>NUCLEOTIDE SEQUENCE</scope>
    <source>
        <strain evidence="1">M133</strain>
    </source>
</reference>
<dbReference type="EMBL" id="CP071793">
    <property type="protein sequence ID" value="QTD52442.1"/>
    <property type="molecule type" value="Genomic_DNA"/>
</dbReference>
<protein>
    <submittedName>
        <fullName evidence="1">T9SS type A sorting domain-containing protein</fullName>
    </submittedName>
</protein>
<dbReference type="Proteomes" id="UP000663929">
    <property type="component" value="Chromosome"/>
</dbReference>
<name>A0A8A4TTT2_SULCO</name>
<sequence length="1230" mass="133711">MSNVMLEKSSRSPIVVPPRFPRIPPAGLLAFLLFAWPLWGQATLVHEENFESALSGWGTSVGESDTPNTSGWVQTFGPEAYEGRGYAEVNGYQDDPSTCVVKSKFLITPLFDLIEFETAQLTYMRSWVSPLGKQAAAETELYLIPATADPNHPDQWVRLQPHAIEGAQGKRSWATFIFFVTNEVIVANEGDVRFAIGYRSQEDACDTLRIDLLRLLGLQENQAPDTVILEPASETVNLMVDEIMPLRATTTSGQLDGITFLWDIFGIEDSDRPLATFTGAESRFAFDSEGVYRLTCRAINAENLADPTPAERLIQVGVISAPDTIITQPTETELRISAGTEKTFTAQGVEGGTAADDFQWTIFKRSVDLQSRGFRGASITVPFTMPGIYEVLCQAETSFGVRDPIPARRTIVVDEETVRITSPELRQITVALNERVTFSGTVEGGTSIDNLHWILLPGPQQLCTGETCEITFDKAGTFSVALVGTRDGAPVSEDFVRVHVDPALDVTILTPIRDAEIGAGQPIRLAARIEGRLASADPRIRWTLNGKSYQGNNVDVQPIQRPGVYPITLTVGDPALGEIAQLSHSIYILSGSSSSPSDVEVTFTRPKTDITIPLGEPVFFDARVDGPPSQRPVLFWQVIDTQDASVVFQHLGQSLGRREFPITGSFEVNLFQRFGDEQAKVGSRTITVTDQPGFTPNNSSDEAPEITPGNYRDLTLDDSGFLKINVPENGLAVQLKIEADGPTRIDVWNSAGQQIASTEIVRTRNLYLRNLPADTYLLRITNLSTTKRALSFGFNVEVLNPGLYFSDVAEDSSFTPMLGLVNPNGEEVSAEFIAYDAQGNILARTSRNLFGKGALRDSLSNLFPESADQIAWIRVDSTRDLVGYAQKTDLERTQSYALGAIEKLDSELFVPHIAQDTGTWYTEAAVLNGQTEAVSAKLLAGSDTRDLSTGGSYTRERFDFQDKFGGSLPPDAQWGRFLEENQTAGLAGSEVFGRVDGLKQVAGLSLFGSPADNVNFVNESNTLYFTHIARDVNRFWTGIALVNLSTAGQGALIRAYGTGGALVGEKTMNLDPEAKTVLLAEDFLAGIGSPANVDWVEVIADGAISGYELFGTWDGKQMAGLEAITEIKTEICFPMLDTTGDSLHGFAVVNVASSDAAIVFRIYDEVGGVISETSSTTLPGKAKQIFLLTELFGELPETAVWVQAQADQPIAGFQLLFGSNGETMSGLIAR</sequence>
<gene>
    <name evidence="1" type="ORF">J3U87_08220</name>
</gene>
<keyword evidence="2" id="KW-1185">Reference proteome</keyword>
<dbReference type="AlphaFoldDB" id="A0A8A4TTT2"/>
<organism evidence="1 2">
    <name type="scientific">Sulfidibacter corallicola</name>
    <dbReference type="NCBI Taxonomy" id="2818388"/>
    <lineage>
        <taxon>Bacteria</taxon>
        <taxon>Pseudomonadati</taxon>
        <taxon>Acidobacteriota</taxon>
        <taxon>Holophagae</taxon>
        <taxon>Acanthopleuribacterales</taxon>
        <taxon>Acanthopleuribacteraceae</taxon>
        <taxon>Sulfidibacter</taxon>
    </lineage>
</organism>
<evidence type="ECO:0000313" key="1">
    <source>
        <dbReference type="EMBL" id="QTD52442.1"/>
    </source>
</evidence>